<organism evidence="5 6">
    <name type="scientific">Anaerotruncus massiliensis</name>
    <name type="common">ex Liu et al. 2021</name>
    <dbReference type="NCBI Taxonomy" id="2321404"/>
    <lineage>
        <taxon>Bacteria</taxon>
        <taxon>Bacillati</taxon>
        <taxon>Bacillota</taxon>
        <taxon>Clostridia</taxon>
        <taxon>Eubacteriales</taxon>
        <taxon>Oscillospiraceae</taxon>
        <taxon>Anaerotruncus</taxon>
    </lineage>
</organism>
<dbReference type="InterPro" id="IPR042529">
    <property type="entry name" value="IF_2B-like_C"/>
</dbReference>
<dbReference type="PANTHER" id="PTHR45860">
    <property type="entry name" value="TRANSLATION INITIATION FACTOR EIF-2B SUBUNIT ALPHA"/>
    <property type="match status" value="1"/>
</dbReference>
<dbReference type="GO" id="GO:0003743">
    <property type="term" value="F:translation initiation factor activity"/>
    <property type="evidence" value="ECO:0007669"/>
    <property type="project" value="UniProtKB-KW"/>
</dbReference>
<reference evidence="5 6" key="1">
    <citation type="submission" date="2018-10" db="EMBL/GenBank/DDBJ databases">
        <title>Anaerotruncus faecis sp. nov., isolated from human feces.</title>
        <authorList>
            <person name="Wang Y.-J."/>
        </authorList>
    </citation>
    <scope>NUCLEOTIDE SEQUENCE [LARGE SCALE GENOMIC DNA]</scope>
    <source>
        <strain evidence="5 6">22A2-44</strain>
    </source>
</reference>
<keyword evidence="6" id="KW-1185">Reference proteome</keyword>
<dbReference type="InterPro" id="IPR000649">
    <property type="entry name" value="IF-2B-related"/>
</dbReference>
<proteinExistence type="inferred from homology"/>
<gene>
    <name evidence="5" type="ORF">D4A47_10220</name>
</gene>
<evidence type="ECO:0000313" key="5">
    <source>
        <dbReference type="EMBL" id="RLL09616.1"/>
    </source>
</evidence>
<evidence type="ECO:0000313" key="6">
    <source>
        <dbReference type="Proteomes" id="UP000276301"/>
    </source>
</evidence>
<evidence type="ECO:0000256" key="3">
    <source>
        <dbReference type="ARBA" id="ARBA00022917"/>
    </source>
</evidence>
<evidence type="ECO:0000256" key="4">
    <source>
        <dbReference type="RuleBase" id="RU003814"/>
    </source>
</evidence>
<evidence type="ECO:0000256" key="2">
    <source>
        <dbReference type="ARBA" id="ARBA00022540"/>
    </source>
</evidence>
<dbReference type="InterPro" id="IPR051501">
    <property type="entry name" value="eIF2B_alpha/beta/delta"/>
</dbReference>
<dbReference type="Pfam" id="PF01008">
    <property type="entry name" value="IF-2B"/>
    <property type="match status" value="1"/>
</dbReference>
<dbReference type="Gene3D" id="3.40.50.10470">
    <property type="entry name" value="Translation initiation factor eif-2b, domain 2"/>
    <property type="match status" value="1"/>
</dbReference>
<keyword evidence="3" id="KW-0648">Protein biosynthesis</keyword>
<protein>
    <submittedName>
        <fullName evidence="5">Initiation factor 2</fullName>
    </submittedName>
</protein>
<comment type="similarity">
    <text evidence="1 4">Belongs to the eIF-2B alpha/beta/delta subunits family.</text>
</comment>
<accession>A0A498CL95</accession>
<comment type="caution">
    <text evidence="5">The sequence shown here is derived from an EMBL/GenBank/DDBJ whole genome shotgun (WGS) entry which is preliminary data.</text>
</comment>
<keyword evidence="2 5" id="KW-0396">Initiation factor</keyword>
<evidence type="ECO:0000256" key="1">
    <source>
        <dbReference type="ARBA" id="ARBA00007251"/>
    </source>
</evidence>
<dbReference type="AlphaFoldDB" id="A0A498CL95"/>
<dbReference type="EMBL" id="RCHT01000020">
    <property type="protein sequence ID" value="RLL09616.1"/>
    <property type="molecule type" value="Genomic_DNA"/>
</dbReference>
<dbReference type="PANTHER" id="PTHR45860:SF1">
    <property type="entry name" value="TRANSLATION INITIATION FACTOR EIF-2B SUBUNIT ALPHA"/>
    <property type="match status" value="1"/>
</dbReference>
<dbReference type="InterPro" id="IPR037171">
    <property type="entry name" value="NagB/RpiA_transferase-like"/>
</dbReference>
<name>A0A498CL95_9FIRM</name>
<sequence>MRRRSWCSSWRTLKKQNMRISTRRRRYRTEVRMDNRAERLREWLSPEGAEHFDDIVLTRKLGASPNIYGIGRMYRDLAENAPARGLDSAELVARVKELSGFFGELRGESSHAILTAMRIMTKGLDAYASEPLERTREFLLKAHGNYEAMSAGWIEKIKEYGWNVLEDLSSMLVFDYSSTVNAMMETAAEHGKKMTVYVPESRALDGGRPFVVNALKLGHSPVFFPDAALAAFTRKADVAFIGAETFFPDGSAANTVGSDLVAILCARFGKPLYVPTAMIKVNMRGIEGRRKKELGRDLARYLAAAWPEEMRAATDFCCPDLAIVGPAEITGYITELGVIPPAAMFGMSLRYIAKIEGEGE</sequence>
<dbReference type="SUPFAM" id="SSF100950">
    <property type="entry name" value="NagB/RpiA/CoA transferase-like"/>
    <property type="match status" value="1"/>
</dbReference>
<dbReference type="Proteomes" id="UP000276301">
    <property type="component" value="Unassembled WGS sequence"/>
</dbReference>